<evidence type="ECO:0000313" key="1">
    <source>
        <dbReference type="EMBL" id="EAV47616.1"/>
    </source>
</evidence>
<name>A0P7V6_9PROT</name>
<dbReference type="InterPro" id="IPR010466">
    <property type="entry name" value="DUF1058"/>
</dbReference>
<gene>
    <name evidence="1" type="ORF">MB2181_06045</name>
</gene>
<dbReference type="EMBL" id="AAUX01000001">
    <property type="protein sequence ID" value="EAV47616.1"/>
    <property type="molecule type" value="Genomic_DNA"/>
</dbReference>
<protein>
    <recommendedName>
        <fullName evidence="3">SH3b domain-containing protein</fullName>
    </recommendedName>
</protein>
<sequence>MLINRVFQGLLLAVLFIAVSIQPVLSAEFVAIKSKKTILYEGPSDSTSKEFIVTESYPLKVLVKLKDWTKVKDHEGKISWVKVQDTSNERTVMTLKSNVIVFYKPSFSSVKLADVGKYVALKLLSPIQADGWIEVKTLTQNIEGFIRVQDVWGI</sequence>
<dbReference type="OrthoDB" id="5297720at2"/>
<dbReference type="Proteomes" id="UP000054262">
    <property type="component" value="Unassembled WGS sequence"/>
</dbReference>
<keyword evidence="2" id="KW-1185">Reference proteome</keyword>
<dbReference type="Pfam" id="PF06347">
    <property type="entry name" value="SH3_4"/>
    <property type="match status" value="1"/>
</dbReference>
<evidence type="ECO:0008006" key="3">
    <source>
        <dbReference type="Google" id="ProtNLM"/>
    </source>
</evidence>
<comment type="caution">
    <text evidence="1">The sequence shown here is derived from an EMBL/GenBank/DDBJ whole genome shotgun (WGS) entry which is preliminary data.</text>
</comment>
<evidence type="ECO:0000313" key="2">
    <source>
        <dbReference type="Proteomes" id="UP000054262"/>
    </source>
</evidence>
<accession>A0P7V6</accession>
<organism evidence="1 2">
    <name type="scientific">Methylophilales bacterium HTCC2181</name>
    <dbReference type="NCBI Taxonomy" id="383631"/>
    <lineage>
        <taxon>Bacteria</taxon>
        <taxon>Pseudomonadati</taxon>
        <taxon>Pseudomonadota</taxon>
        <taxon>Betaproteobacteria</taxon>
        <taxon>Nitrosomonadales</taxon>
        <taxon>OM43 clade</taxon>
    </lineage>
</organism>
<proteinExistence type="predicted"/>
<reference evidence="1 2" key="1">
    <citation type="submission" date="2006-11" db="EMBL/GenBank/DDBJ databases">
        <authorList>
            <person name="Giovannoni S."/>
            <person name="Vergin K."/>
            <person name="Ferriera S."/>
            <person name="Johnson J."/>
            <person name="Kravitz S."/>
            <person name="Beeson K."/>
            <person name="Sutton G."/>
            <person name="Rogers Y.-H."/>
            <person name="Friedman R."/>
            <person name="Frazier M."/>
            <person name="Venter J.C."/>
        </authorList>
    </citation>
    <scope>NUCLEOTIDE SEQUENCE [LARGE SCALE GENOMIC DNA]</scope>
    <source>
        <strain evidence="1 2">HTCC2181</strain>
    </source>
</reference>
<dbReference type="AlphaFoldDB" id="A0P7V6"/>